<accession>A0A915D547</accession>
<name>A0A915D547_9BILA</name>
<sequence>MVGQNFEKNHRGDQGKKVPLDLNRALAVSSQDKKRVLPTDEMKTHRYDDARSLYEGAIRGARVSTNGPMLGYRINREDGTRPHVWISYYEL</sequence>
<feature type="compositionally biased region" description="Basic and acidic residues" evidence="1">
    <location>
        <begin position="7"/>
        <end position="19"/>
    </location>
</feature>
<dbReference type="WBParaSite" id="jg15485">
    <property type="protein sequence ID" value="jg15485"/>
    <property type="gene ID" value="jg15485"/>
</dbReference>
<proteinExistence type="predicted"/>
<feature type="region of interest" description="Disordered" evidence="1">
    <location>
        <begin position="1"/>
        <end position="22"/>
    </location>
</feature>
<reference evidence="3" key="1">
    <citation type="submission" date="2022-11" db="UniProtKB">
        <authorList>
            <consortium name="WormBaseParasite"/>
        </authorList>
    </citation>
    <scope>IDENTIFICATION</scope>
</reference>
<evidence type="ECO:0000313" key="3">
    <source>
        <dbReference type="WBParaSite" id="jg15485"/>
    </source>
</evidence>
<keyword evidence="2" id="KW-1185">Reference proteome</keyword>
<protein>
    <submittedName>
        <fullName evidence="3">Uncharacterized protein</fullName>
    </submittedName>
</protein>
<organism evidence="2 3">
    <name type="scientific">Ditylenchus dipsaci</name>
    <dbReference type="NCBI Taxonomy" id="166011"/>
    <lineage>
        <taxon>Eukaryota</taxon>
        <taxon>Metazoa</taxon>
        <taxon>Ecdysozoa</taxon>
        <taxon>Nematoda</taxon>
        <taxon>Chromadorea</taxon>
        <taxon>Rhabditida</taxon>
        <taxon>Tylenchina</taxon>
        <taxon>Tylenchomorpha</taxon>
        <taxon>Sphaerularioidea</taxon>
        <taxon>Anguinidae</taxon>
        <taxon>Anguininae</taxon>
        <taxon>Ditylenchus</taxon>
    </lineage>
</organism>
<dbReference type="Proteomes" id="UP000887574">
    <property type="component" value="Unplaced"/>
</dbReference>
<evidence type="ECO:0000256" key="1">
    <source>
        <dbReference type="SAM" id="MobiDB-lite"/>
    </source>
</evidence>
<dbReference type="AlphaFoldDB" id="A0A915D547"/>
<evidence type="ECO:0000313" key="2">
    <source>
        <dbReference type="Proteomes" id="UP000887574"/>
    </source>
</evidence>